<evidence type="ECO:0000313" key="9">
    <source>
        <dbReference type="Proteomes" id="UP001454036"/>
    </source>
</evidence>
<keyword evidence="2" id="KW-0548">Nucleotidyltransferase</keyword>
<name>A0AAV3PRK7_LITER</name>
<dbReference type="PANTHER" id="PTHR48475">
    <property type="entry name" value="RIBONUCLEASE H"/>
    <property type="match status" value="1"/>
</dbReference>
<evidence type="ECO:0000256" key="1">
    <source>
        <dbReference type="ARBA" id="ARBA00022679"/>
    </source>
</evidence>
<dbReference type="Pfam" id="PF17917">
    <property type="entry name" value="RT_RNaseH"/>
    <property type="match status" value="1"/>
</dbReference>
<dbReference type="AlphaFoldDB" id="A0AAV3PRK7"/>
<protein>
    <recommendedName>
        <fullName evidence="7">Reverse transcriptase RNase H-like domain-containing protein</fullName>
    </recommendedName>
</protein>
<keyword evidence="9" id="KW-1185">Reference proteome</keyword>
<organism evidence="8 9">
    <name type="scientific">Lithospermum erythrorhizon</name>
    <name type="common">Purple gromwell</name>
    <name type="synonym">Lithospermum officinale var. erythrorhizon</name>
    <dbReference type="NCBI Taxonomy" id="34254"/>
    <lineage>
        <taxon>Eukaryota</taxon>
        <taxon>Viridiplantae</taxon>
        <taxon>Streptophyta</taxon>
        <taxon>Embryophyta</taxon>
        <taxon>Tracheophyta</taxon>
        <taxon>Spermatophyta</taxon>
        <taxon>Magnoliopsida</taxon>
        <taxon>eudicotyledons</taxon>
        <taxon>Gunneridae</taxon>
        <taxon>Pentapetalae</taxon>
        <taxon>asterids</taxon>
        <taxon>lamiids</taxon>
        <taxon>Boraginales</taxon>
        <taxon>Boraginaceae</taxon>
        <taxon>Boraginoideae</taxon>
        <taxon>Lithospermeae</taxon>
        <taxon>Lithospermum</taxon>
    </lineage>
</organism>
<keyword evidence="3" id="KW-0540">Nuclease</keyword>
<feature type="domain" description="Reverse transcriptase RNase H-like" evidence="7">
    <location>
        <begin position="3"/>
        <end position="55"/>
    </location>
</feature>
<evidence type="ECO:0000256" key="6">
    <source>
        <dbReference type="ARBA" id="ARBA00022918"/>
    </source>
</evidence>
<evidence type="ECO:0000313" key="8">
    <source>
        <dbReference type="EMBL" id="GAA0153686.1"/>
    </source>
</evidence>
<dbReference type="PANTHER" id="PTHR48475:SF2">
    <property type="entry name" value="RIBONUCLEASE H"/>
    <property type="match status" value="1"/>
</dbReference>
<evidence type="ECO:0000256" key="5">
    <source>
        <dbReference type="ARBA" id="ARBA00022801"/>
    </source>
</evidence>
<keyword evidence="6" id="KW-0695">RNA-directed DNA polymerase</keyword>
<evidence type="ECO:0000256" key="4">
    <source>
        <dbReference type="ARBA" id="ARBA00022759"/>
    </source>
</evidence>
<dbReference type="Proteomes" id="UP001454036">
    <property type="component" value="Unassembled WGS sequence"/>
</dbReference>
<keyword evidence="1" id="KW-0808">Transferase</keyword>
<dbReference type="EMBL" id="BAABME010002230">
    <property type="protein sequence ID" value="GAA0153686.1"/>
    <property type="molecule type" value="Genomic_DNA"/>
</dbReference>
<accession>A0AAV3PRK7</accession>
<dbReference type="GO" id="GO:0004519">
    <property type="term" value="F:endonuclease activity"/>
    <property type="evidence" value="ECO:0007669"/>
    <property type="project" value="UniProtKB-KW"/>
</dbReference>
<evidence type="ECO:0000256" key="3">
    <source>
        <dbReference type="ARBA" id="ARBA00022722"/>
    </source>
</evidence>
<sequence>METLVYALIVAARKLKPYFEAHPVEVVTNQPLQQMLENLSHSGRIVKWAIELSDFHLCYNPSTSIKAQDLADFMIECTHDPGEAAPMLISLIEDSQEKIWLL</sequence>
<dbReference type="GO" id="GO:0016787">
    <property type="term" value="F:hydrolase activity"/>
    <property type="evidence" value="ECO:0007669"/>
    <property type="project" value="UniProtKB-KW"/>
</dbReference>
<reference evidence="8 9" key="1">
    <citation type="submission" date="2024-01" db="EMBL/GenBank/DDBJ databases">
        <title>The complete chloroplast genome sequence of Lithospermum erythrorhizon: insights into the phylogenetic relationship among Boraginaceae species and the maternal lineages of purple gromwells.</title>
        <authorList>
            <person name="Okada T."/>
            <person name="Watanabe K."/>
        </authorList>
    </citation>
    <scope>NUCLEOTIDE SEQUENCE [LARGE SCALE GENOMIC DNA]</scope>
</reference>
<dbReference type="InterPro" id="IPR041373">
    <property type="entry name" value="RT_RNaseH"/>
</dbReference>
<dbReference type="GO" id="GO:0003964">
    <property type="term" value="F:RNA-directed DNA polymerase activity"/>
    <property type="evidence" value="ECO:0007669"/>
    <property type="project" value="UniProtKB-KW"/>
</dbReference>
<proteinExistence type="predicted"/>
<comment type="caution">
    <text evidence="8">The sequence shown here is derived from an EMBL/GenBank/DDBJ whole genome shotgun (WGS) entry which is preliminary data.</text>
</comment>
<keyword evidence="5" id="KW-0378">Hydrolase</keyword>
<gene>
    <name evidence="8" type="ORF">LIER_11862</name>
</gene>
<evidence type="ECO:0000259" key="7">
    <source>
        <dbReference type="Pfam" id="PF17917"/>
    </source>
</evidence>
<keyword evidence="4" id="KW-0255">Endonuclease</keyword>
<evidence type="ECO:0000256" key="2">
    <source>
        <dbReference type="ARBA" id="ARBA00022695"/>
    </source>
</evidence>